<evidence type="ECO:0000256" key="1">
    <source>
        <dbReference type="SAM" id="MobiDB-lite"/>
    </source>
</evidence>
<keyword evidence="5" id="KW-1185">Reference proteome</keyword>
<dbReference type="PROSITE" id="PS51257">
    <property type="entry name" value="PROKAR_LIPOPROTEIN"/>
    <property type="match status" value="1"/>
</dbReference>
<dbReference type="Pfam" id="PF19843">
    <property type="entry name" value="DUF6318"/>
    <property type="match status" value="1"/>
</dbReference>
<dbReference type="EMBL" id="JABCJJ010000009">
    <property type="protein sequence ID" value="NMR20191.1"/>
    <property type="molecule type" value="Genomic_DNA"/>
</dbReference>
<organism evidence="4 5">
    <name type="scientific">Cellulomonas fimi</name>
    <dbReference type="NCBI Taxonomy" id="1708"/>
    <lineage>
        <taxon>Bacteria</taxon>
        <taxon>Bacillati</taxon>
        <taxon>Actinomycetota</taxon>
        <taxon>Actinomycetes</taxon>
        <taxon>Micrococcales</taxon>
        <taxon>Cellulomonadaceae</taxon>
        <taxon>Cellulomonas</taxon>
    </lineage>
</organism>
<reference evidence="4 5" key="1">
    <citation type="submission" date="2020-04" db="EMBL/GenBank/DDBJ databases">
        <title>Sequencing and Assembly of C. fimi.</title>
        <authorList>
            <person name="Ramsey A.R."/>
        </authorList>
    </citation>
    <scope>NUCLEOTIDE SEQUENCE [LARGE SCALE GENOMIC DNA]</scope>
    <source>
        <strain evidence="4 5">SB</strain>
    </source>
</reference>
<evidence type="ECO:0000313" key="4">
    <source>
        <dbReference type="EMBL" id="NMR20191.1"/>
    </source>
</evidence>
<name>A0A7Y0QGJ4_CELFI</name>
<feature type="signal peptide" evidence="2">
    <location>
        <begin position="1"/>
        <end position="26"/>
    </location>
</feature>
<gene>
    <name evidence="4" type="ORF">HIR71_08165</name>
</gene>
<evidence type="ECO:0000259" key="3">
    <source>
        <dbReference type="Pfam" id="PF19843"/>
    </source>
</evidence>
<evidence type="ECO:0000313" key="5">
    <source>
        <dbReference type="Proteomes" id="UP000562124"/>
    </source>
</evidence>
<sequence>MMRVRGWKVVAGLVVGAMMFAGCTAASDASPPPTPTSTRGSSPEPSPSPTPSEPTVAKPERPAEMDRTDEVGAAAAAEYFLSLYAYVMQTGDFAEWDAMSTELCGFCAKTRASAEELAAMGSRYHGGEIKVDETTVGAFDELFSAYPVRTVVTQSDARTVSGTGQTEAENPGRRGDVLVEVTTRPQGWGVLSVVSEAR</sequence>
<accession>A0A7Y0QGJ4</accession>
<dbReference type="Proteomes" id="UP000562124">
    <property type="component" value="Unassembled WGS sequence"/>
</dbReference>
<comment type="caution">
    <text evidence="4">The sequence shown here is derived from an EMBL/GenBank/DDBJ whole genome shotgun (WGS) entry which is preliminary data.</text>
</comment>
<feature type="region of interest" description="Disordered" evidence="1">
    <location>
        <begin position="26"/>
        <end position="68"/>
    </location>
</feature>
<feature type="domain" description="DUF6318" evidence="3">
    <location>
        <begin position="56"/>
        <end position="175"/>
    </location>
</feature>
<feature type="compositionally biased region" description="Basic and acidic residues" evidence="1">
    <location>
        <begin position="58"/>
        <end position="68"/>
    </location>
</feature>
<protein>
    <recommendedName>
        <fullName evidence="3">DUF6318 domain-containing protein</fullName>
    </recommendedName>
</protein>
<feature type="chain" id="PRO_5030777263" description="DUF6318 domain-containing protein" evidence="2">
    <location>
        <begin position="27"/>
        <end position="198"/>
    </location>
</feature>
<dbReference type="AlphaFoldDB" id="A0A7Y0QGJ4"/>
<keyword evidence="2" id="KW-0732">Signal</keyword>
<evidence type="ECO:0000256" key="2">
    <source>
        <dbReference type="SAM" id="SignalP"/>
    </source>
</evidence>
<proteinExistence type="predicted"/>
<dbReference type="InterPro" id="IPR046281">
    <property type="entry name" value="DUF6318"/>
</dbReference>